<keyword evidence="4" id="KW-1185">Reference proteome</keyword>
<gene>
    <name evidence="2" type="ORF">PV367_24760</name>
    <name evidence="3" type="ORF">PV662_09645</name>
</gene>
<evidence type="ECO:0000313" key="2">
    <source>
        <dbReference type="EMBL" id="MDX3132909.1"/>
    </source>
</evidence>
<accession>A0AAJ2PT70</accession>
<dbReference type="AlphaFoldDB" id="A0AAJ2PT70"/>
<evidence type="ECO:0000256" key="1">
    <source>
        <dbReference type="SAM" id="SignalP"/>
    </source>
</evidence>
<dbReference type="Proteomes" id="UP001273589">
    <property type="component" value="Unassembled WGS sequence"/>
</dbReference>
<reference evidence="2 4" key="1">
    <citation type="journal article" date="2023" name="Microb. Genom.">
        <title>Mesoterricola silvestris gen. nov., sp. nov., Mesoterricola sediminis sp. nov., Geothrix oryzae sp. nov., Geothrix edaphica sp. nov., Geothrix rubra sp. nov., and Geothrix limicola sp. nov., six novel members of Acidobacteriota isolated from soils.</title>
        <authorList>
            <person name="Weisberg A.J."/>
            <person name="Pearce E."/>
            <person name="Kramer C.G."/>
            <person name="Chang J.H."/>
            <person name="Clarke C.R."/>
        </authorList>
    </citation>
    <scope>NUCLEOTIDE SEQUENCE</scope>
    <source>
        <strain evidence="3 4">ID09-01A</strain>
        <strain evidence="2">ND06-05F</strain>
    </source>
</reference>
<dbReference type="RefSeq" id="WP_159015028.1">
    <property type="nucleotide sequence ID" value="NZ_CP108079.1"/>
</dbReference>
<feature type="signal peptide" evidence="1">
    <location>
        <begin position="1"/>
        <end position="25"/>
    </location>
</feature>
<comment type="caution">
    <text evidence="2">The sequence shown here is derived from an EMBL/GenBank/DDBJ whole genome shotgun (WGS) entry which is preliminary data.</text>
</comment>
<dbReference type="Proteomes" id="UP001271274">
    <property type="component" value="Unassembled WGS sequence"/>
</dbReference>
<dbReference type="EMBL" id="JARAWN010000171">
    <property type="protein sequence ID" value="MDX3132909.1"/>
    <property type="molecule type" value="Genomic_DNA"/>
</dbReference>
<evidence type="ECO:0000313" key="5">
    <source>
        <dbReference type="Proteomes" id="UP001273589"/>
    </source>
</evidence>
<proteinExistence type="predicted"/>
<dbReference type="EMBL" id="JARAYU010000002">
    <property type="protein sequence ID" value="MDX3700020.1"/>
    <property type="molecule type" value="Genomic_DNA"/>
</dbReference>
<sequence length="48" mass="4818">MKYMRRLAGALAFVAAAVLTLSAAAGTAERTTVANAQASNAPGDPGWP</sequence>
<organism evidence="2 5">
    <name type="scientific">Streptomyces europaeiscabiei</name>
    <dbReference type="NCBI Taxonomy" id="146819"/>
    <lineage>
        <taxon>Bacteria</taxon>
        <taxon>Bacillati</taxon>
        <taxon>Actinomycetota</taxon>
        <taxon>Actinomycetes</taxon>
        <taxon>Kitasatosporales</taxon>
        <taxon>Streptomycetaceae</taxon>
        <taxon>Streptomyces</taxon>
    </lineage>
</organism>
<protein>
    <recommendedName>
        <fullName evidence="6">Secreted protein</fullName>
    </recommendedName>
</protein>
<name>A0AAJ2PT70_9ACTN</name>
<keyword evidence="1" id="KW-0732">Signal</keyword>
<evidence type="ECO:0000313" key="3">
    <source>
        <dbReference type="EMBL" id="MDX3700020.1"/>
    </source>
</evidence>
<evidence type="ECO:0000313" key="4">
    <source>
        <dbReference type="Proteomes" id="UP001271274"/>
    </source>
</evidence>
<evidence type="ECO:0008006" key="6">
    <source>
        <dbReference type="Google" id="ProtNLM"/>
    </source>
</evidence>
<feature type="chain" id="PRO_5042609669" description="Secreted protein" evidence="1">
    <location>
        <begin position="26"/>
        <end position="48"/>
    </location>
</feature>